<evidence type="ECO:0000313" key="3">
    <source>
        <dbReference type="EMBL" id="TDY40233.1"/>
    </source>
</evidence>
<dbReference type="InterPro" id="IPR004995">
    <property type="entry name" value="Spore_Ger"/>
</dbReference>
<dbReference type="GO" id="GO:0016020">
    <property type="term" value="C:membrane"/>
    <property type="evidence" value="ECO:0007669"/>
    <property type="project" value="InterPro"/>
</dbReference>
<protein>
    <submittedName>
        <fullName evidence="3">GerA spore germination protein</fullName>
    </submittedName>
</protein>
<name>A0A4R8LBG5_9BACL</name>
<dbReference type="Pfam" id="PF03323">
    <property type="entry name" value="GerA"/>
    <property type="match status" value="1"/>
</dbReference>
<comment type="similarity">
    <text evidence="1">Belongs to the GerABKA family.</text>
</comment>
<accession>A0A4R8LBG5</accession>
<evidence type="ECO:0000313" key="4">
    <source>
        <dbReference type="Proteomes" id="UP000294581"/>
    </source>
</evidence>
<reference evidence="3 4" key="1">
    <citation type="submission" date="2019-03" db="EMBL/GenBank/DDBJ databases">
        <title>Genomic Encyclopedia of Type Strains, Phase IV (KMG-IV): sequencing the most valuable type-strain genomes for metagenomic binning, comparative biology and taxonomic classification.</title>
        <authorList>
            <person name="Goeker M."/>
        </authorList>
    </citation>
    <scope>NUCLEOTIDE SEQUENCE [LARGE SCALE GENOMIC DNA]</scope>
    <source>
        <strain evidence="3 4">DSM 17974</strain>
    </source>
</reference>
<dbReference type="AlphaFoldDB" id="A0A4R8LBG5"/>
<proteinExistence type="inferred from homology"/>
<dbReference type="GO" id="GO:0009847">
    <property type="term" value="P:spore germination"/>
    <property type="evidence" value="ECO:0007669"/>
    <property type="project" value="InterPro"/>
</dbReference>
<keyword evidence="4" id="KW-1185">Reference proteome</keyword>
<gene>
    <name evidence="3" type="ORF">C7445_1234</name>
</gene>
<dbReference type="EMBL" id="SORF01000023">
    <property type="protein sequence ID" value="TDY40233.1"/>
    <property type="molecule type" value="Genomic_DNA"/>
</dbReference>
<comment type="caution">
    <text evidence="3">The sequence shown here is derived from an EMBL/GenBank/DDBJ whole genome shotgun (WGS) entry which is preliminary data.</text>
</comment>
<dbReference type="PANTHER" id="PTHR22550">
    <property type="entry name" value="SPORE GERMINATION PROTEIN"/>
    <property type="match status" value="1"/>
</dbReference>
<dbReference type="Proteomes" id="UP000294581">
    <property type="component" value="Unassembled WGS sequence"/>
</dbReference>
<dbReference type="PANTHER" id="PTHR22550:SF5">
    <property type="entry name" value="LEUCINE ZIPPER PROTEIN 4"/>
    <property type="match status" value="1"/>
</dbReference>
<dbReference type="InterPro" id="IPR050768">
    <property type="entry name" value="UPF0353/GerABKA_families"/>
</dbReference>
<keyword evidence="2" id="KW-0472">Membrane</keyword>
<sequence length="278" mass="31154">MRDSNGMISIKTMEAVRQISEQLNPCPDLRVQPITSDTRAVVVIWIDGLVDDVRLQDAILAASRLISETKRIRPHRLFAVPGVATHAVETVSEATKALLNGCAITCVDGINRAQAWHVAHFPARSIDRPENEPTLNGPQEAFVDNLSLNLSLLRKRFKTSEFKVETREVGTATQTMVAILYHKAIAKEALVHEVRRRLEGVVVDHVVDINQVREFINDPRFSIFPTTEETERPDRVIAGLLEGRVGLLVDGSPMCMMMPVTFSMFLSSPEDYYMNYSL</sequence>
<evidence type="ECO:0000256" key="2">
    <source>
        <dbReference type="ARBA" id="ARBA00023136"/>
    </source>
</evidence>
<organism evidence="3 4">
    <name type="scientific">Alicyclobacillus sacchari</name>
    <dbReference type="NCBI Taxonomy" id="392010"/>
    <lineage>
        <taxon>Bacteria</taxon>
        <taxon>Bacillati</taxon>
        <taxon>Bacillota</taxon>
        <taxon>Bacilli</taxon>
        <taxon>Bacillales</taxon>
        <taxon>Alicyclobacillaceae</taxon>
        <taxon>Alicyclobacillus</taxon>
    </lineage>
</organism>
<evidence type="ECO:0000256" key="1">
    <source>
        <dbReference type="ARBA" id="ARBA00005278"/>
    </source>
</evidence>